<name>A0A183L5V6_9TREM</name>
<proteinExistence type="predicted"/>
<dbReference type="AlphaFoldDB" id="A0A183L5V6"/>
<evidence type="ECO:0000313" key="2">
    <source>
        <dbReference type="Proteomes" id="UP000279833"/>
    </source>
</evidence>
<gene>
    <name evidence="1" type="ORF">SCUD_LOCUS22723</name>
</gene>
<dbReference type="WBParaSite" id="SCUD_0002272601-mRNA-1">
    <property type="protein sequence ID" value="SCUD_0002272601-mRNA-1"/>
    <property type="gene ID" value="SCUD_0002272601"/>
</dbReference>
<keyword evidence="2" id="KW-1185">Reference proteome</keyword>
<protein>
    <submittedName>
        <fullName evidence="1 3">Uncharacterized protein</fullName>
    </submittedName>
</protein>
<evidence type="ECO:0000313" key="1">
    <source>
        <dbReference type="EMBL" id="VDP79942.1"/>
    </source>
</evidence>
<evidence type="ECO:0000313" key="3">
    <source>
        <dbReference type="WBParaSite" id="SCUD_0002272601-mRNA-1"/>
    </source>
</evidence>
<dbReference type="Proteomes" id="UP000279833">
    <property type="component" value="Unassembled WGS sequence"/>
</dbReference>
<reference evidence="1 2" key="2">
    <citation type="submission" date="2018-11" db="EMBL/GenBank/DDBJ databases">
        <authorList>
            <consortium name="Pathogen Informatics"/>
        </authorList>
    </citation>
    <scope>NUCLEOTIDE SEQUENCE [LARGE SCALE GENOMIC DNA]</scope>
    <source>
        <strain evidence="1">Dakar</strain>
        <strain evidence="2">Dakar, Senegal</strain>
    </source>
</reference>
<dbReference type="EMBL" id="UZAK01050448">
    <property type="protein sequence ID" value="VDP79942.1"/>
    <property type="molecule type" value="Genomic_DNA"/>
</dbReference>
<accession>A0A183L5V6</accession>
<reference evidence="3" key="1">
    <citation type="submission" date="2016-06" db="UniProtKB">
        <authorList>
            <consortium name="WormBaseParasite"/>
        </authorList>
    </citation>
    <scope>IDENTIFICATION</scope>
</reference>
<sequence length="67" mass="7618">MFSSSTRLFRSDTVIISTSSLLMEDSLSPPIEFDSFVLDDFCIEFLITILLSLVKSVFSEVETFKNK</sequence>
<organism evidence="3">
    <name type="scientific">Schistosoma curassoni</name>
    <dbReference type="NCBI Taxonomy" id="6186"/>
    <lineage>
        <taxon>Eukaryota</taxon>
        <taxon>Metazoa</taxon>
        <taxon>Spiralia</taxon>
        <taxon>Lophotrochozoa</taxon>
        <taxon>Platyhelminthes</taxon>
        <taxon>Trematoda</taxon>
        <taxon>Digenea</taxon>
        <taxon>Strigeidida</taxon>
        <taxon>Schistosomatoidea</taxon>
        <taxon>Schistosomatidae</taxon>
        <taxon>Schistosoma</taxon>
    </lineage>
</organism>